<dbReference type="GO" id="GO:0016832">
    <property type="term" value="F:aldehyde-lyase activity"/>
    <property type="evidence" value="ECO:0007669"/>
    <property type="project" value="TreeGrafter"/>
</dbReference>
<dbReference type="GO" id="GO:0019323">
    <property type="term" value="P:pentose catabolic process"/>
    <property type="evidence" value="ECO:0007669"/>
    <property type="project" value="TreeGrafter"/>
</dbReference>
<dbReference type="Gene3D" id="3.40.225.10">
    <property type="entry name" value="Class II aldolase/adducin N-terminal domain"/>
    <property type="match status" value="1"/>
</dbReference>
<dbReference type="InterPro" id="IPR036409">
    <property type="entry name" value="Aldolase_II/adducin_N_sf"/>
</dbReference>
<sequence>MNERKIVLNAAKKLYSLKLVAGTSGNISMRNLEDKNNSFFITPSSLSYEDMKEEDIVEIDANGMSKREGQKPSSEWKMHLEVYKEYPNINAIVHTHSPFATGFAVNREDIPIILIEMKPFLGGDIKVSPFEQAGSVELGKAIIPYLKDRSACLLANHGTISCGKTMEEAFTASEYVEDAAKIYYYAKTSGNPVILE</sequence>
<dbReference type="EMBL" id="JENJ01000006">
    <property type="protein sequence ID" value="KGM97844.1"/>
    <property type="molecule type" value="Genomic_DNA"/>
</dbReference>
<evidence type="ECO:0000256" key="2">
    <source>
        <dbReference type="ARBA" id="ARBA00023239"/>
    </source>
</evidence>
<evidence type="ECO:0000259" key="3">
    <source>
        <dbReference type="SMART" id="SM01007"/>
    </source>
</evidence>
<dbReference type="AlphaFoldDB" id="A0A0A0I8Q8"/>
<organism evidence="4 5">
    <name type="scientific">Clostridium novyi A str. 4552</name>
    <dbReference type="NCBI Taxonomy" id="1444289"/>
    <lineage>
        <taxon>Bacteria</taxon>
        <taxon>Bacillati</taxon>
        <taxon>Bacillota</taxon>
        <taxon>Clostridia</taxon>
        <taxon>Eubacteriales</taxon>
        <taxon>Clostridiaceae</taxon>
        <taxon>Clostridium</taxon>
    </lineage>
</organism>
<dbReference type="InterPro" id="IPR050197">
    <property type="entry name" value="Aldolase_class_II_sugar_metab"/>
</dbReference>
<name>A0A0A0I8Q8_CLONO</name>
<dbReference type="OrthoDB" id="9794581at2"/>
<dbReference type="PANTHER" id="PTHR22789:SF0">
    <property type="entry name" value="3-OXO-TETRONATE 4-PHOSPHATE DECARBOXYLASE-RELATED"/>
    <property type="match status" value="1"/>
</dbReference>
<evidence type="ECO:0000256" key="1">
    <source>
        <dbReference type="ARBA" id="ARBA00022723"/>
    </source>
</evidence>
<evidence type="ECO:0000313" key="4">
    <source>
        <dbReference type="EMBL" id="KGM97844.1"/>
    </source>
</evidence>
<evidence type="ECO:0000313" key="5">
    <source>
        <dbReference type="Proteomes" id="UP000030012"/>
    </source>
</evidence>
<keyword evidence="1" id="KW-0479">Metal-binding</keyword>
<dbReference type="GO" id="GO:0005829">
    <property type="term" value="C:cytosol"/>
    <property type="evidence" value="ECO:0007669"/>
    <property type="project" value="TreeGrafter"/>
</dbReference>
<dbReference type="Proteomes" id="UP000030012">
    <property type="component" value="Unassembled WGS sequence"/>
</dbReference>
<dbReference type="SMART" id="SM01007">
    <property type="entry name" value="Aldolase_II"/>
    <property type="match status" value="1"/>
</dbReference>
<dbReference type="SUPFAM" id="SSF53639">
    <property type="entry name" value="AraD/HMP-PK domain-like"/>
    <property type="match status" value="1"/>
</dbReference>
<dbReference type="GO" id="GO:0046872">
    <property type="term" value="F:metal ion binding"/>
    <property type="evidence" value="ECO:0007669"/>
    <property type="project" value="UniProtKB-KW"/>
</dbReference>
<keyword evidence="2" id="KW-0456">Lyase</keyword>
<accession>A0A0A0I8Q8</accession>
<dbReference type="RefSeq" id="WP_039252748.1">
    <property type="nucleotide sequence ID" value="NZ_JENJ01000006.1"/>
</dbReference>
<dbReference type="PANTHER" id="PTHR22789">
    <property type="entry name" value="FUCULOSE PHOSPHATE ALDOLASE"/>
    <property type="match status" value="1"/>
</dbReference>
<proteinExistence type="predicted"/>
<dbReference type="InterPro" id="IPR001303">
    <property type="entry name" value="Aldolase_II/adducin_N"/>
</dbReference>
<feature type="domain" description="Class II aldolase/adducin N-terminal" evidence="3">
    <location>
        <begin position="5"/>
        <end position="184"/>
    </location>
</feature>
<comment type="caution">
    <text evidence="4">The sequence shown here is derived from an EMBL/GenBank/DDBJ whole genome shotgun (WGS) entry which is preliminary data.</text>
</comment>
<dbReference type="Pfam" id="PF00596">
    <property type="entry name" value="Aldolase_II"/>
    <property type="match status" value="1"/>
</dbReference>
<reference evidence="4 5" key="1">
    <citation type="submission" date="2014-01" db="EMBL/GenBank/DDBJ databases">
        <title>Plasmidome dynamics in the species complex Clostridium novyi sensu lato converts strains of independent lineages into distinctly different pathogens.</title>
        <authorList>
            <person name="Skarin H."/>
            <person name="Segerman B."/>
        </authorList>
    </citation>
    <scope>NUCLEOTIDE SEQUENCE [LARGE SCALE GENOMIC DNA]</scope>
    <source>
        <strain evidence="4 5">4552</strain>
    </source>
</reference>
<gene>
    <name evidence="4" type="ORF">Z968_02270</name>
</gene>
<protein>
    <submittedName>
        <fullName evidence="4">Aldolase</fullName>
    </submittedName>
</protein>